<feature type="transmembrane region" description="Helical" evidence="1">
    <location>
        <begin position="41"/>
        <end position="58"/>
    </location>
</feature>
<dbReference type="RefSeq" id="WP_062999264.1">
    <property type="nucleotide sequence ID" value="NZ_BMMH01000012.1"/>
</dbReference>
<keyword evidence="1" id="KW-0472">Membrane</keyword>
<evidence type="ECO:0000256" key="1">
    <source>
        <dbReference type="SAM" id="Phobius"/>
    </source>
</evidence>
<evidence type="ECO:0000313" key="2">
    <source>
        <dbReference type="EMBL" id="GGL29390.1"/>
    </source>
</evidence>
<keyword evidence="1" id="KW-1133">Transmembrane helix</keyword>
<protein>
    <submittedName>
        <fullName evidence="2">Uncharacterized protein</fullName>
    </submittedName>
</protein>
<reference evidence="2" key="1">
    <citation type="journal article" date="2014" name="Int. J. Syst. Evol. Microbiol.">
        <title>Complete genome sequence of Corynebacterium casei LMG S-19264T (=DSM 44701T), isolated from a smear-ripened cheese.</title>
        <authorList>
            <consortium name="US DOE Joint Genome Institute (JGI-PGF)"/>
            <person name="Walter F."/>
            <person name="Albersmeier A."/>
            <person name="Kalinowski J."/>
            <person name="Ruckert C."/>
        </authorList>
    </citation>
    <scope>NUCLEOTIDE SEQUENCE</scope>
    <source>
        <strain evidence="2">CGMCC 4.3508</strain>
    </source>
</reference>
<feature type="transmembrane region" description="Helical" evidence="1">
    <location>
        <begin position="7"/>
        <end position="29"/>
    </location>
</feature>
<organism evidence="2 3">
    <name type="scientific">Nocardia jinanensis</name>
    <dbReference type="NCBI Taxonomy" id="382504"/>
    <lineage>
        <taxon>Bacteria</taxon>
        <taxon>Bacillati</taxon>
        <taxon>Actinomycetota</taxon>
        <taxon>Actinomycetes</taxon>
        <taxon>Mycobacteriales</taxon>
        <taxon>Nocardiaceae</taxon>
        <taxon>Nocardia</taxon>
    </lineage>
</organism>
<dbReference type="EMBL" id="BMMH01000012">
    <property type="protein sequence ID" value="GGL29390.1"/>
    <property type="molecule type" value="Genomic_DNA"/>
</dbReference>
<name>A0A917RTA4_9NOCA</name>
<evidence type="ECO:0000313" key="3">
    <source>
        <dbReference type="Proteomes" id="UP000638263"/>
    </source>
</evidence>
<sequence length="88" mass="8917">MRLVRGLSGIAAAGLVLLAVVVVGAALIGERRGFPGPGVESVAWHIVVAVIAVVAQVYSDRARGAASLGAAVVVLGSGTVLLWTQWWG</sequence>
<dbReference type="AlphaFoldDB" id="A0A917RTA4"/>
<gene>
    <name evidence="2" type="ORF">GCM10011588_50300</name>
</gene>
<keyword evidence="1" id="KW-0812">Transmembrane</keyword>
<dbReference type="Proteomes" id="UP000638263">
    <property type="component" value="Unassembled WGS sequence"/>
</dbReference>
<accession>A0A917RTA4</accession>
<reference evidence="2" key="2">
    <citation type="submission" date="2020-09" db="EMBL/GenBank/DDBJ databases">
        <authorList>
            <person name="Sun Q."/>
            <person name="Zhou Y."/>
        </authorList>
    </citation>
    <scope>NUCLEOTIDE SEQUENCE</scope>
    <source>
        <strain evidence="2">CGMCC 4.3508</strain>
    </source>
</reference>
<proteinExistence type="predicted"/>
<feature type="transmembrane region" description="Helical" evidence="1">
    <location>
        <begin position="65"/>
        <end position="86"/>
    </location>
</feature>
<comment type="caution">
    <text evidence="2">The sequence shown here is derived from an EMBL/GenBank/DDBJ whole genome shotgun (WGS) entry which is preliminary data.</text>
</comment>
<keyword evidence="3" id="KW-1185">Reference proteome</keyword>